<feature type="domain" description="C2H2-type" evidence="2">
    <location>
        <begin position="159"/>
        <end position="182"/>
    </location>
</feature>
<name>A0A0M0JV99_9EUKA</name>
<comment type="caution">
    <text evidence="3">The sequence shown here is derived from an EMBL/GenBank/DDBJ whole genome shotgun (WGS) entry which is preliminary data.</text>
</comment>
<proteinExistence type="predicted"/>
<accession>A0A0M0JV99</accession>
<evidence type="ECO:0000313" key="4">
    <source>
        <dbReference type="Proteomes" id="UP000037460"/>
    </source>
</evidence>
<feature type="region of interest" description="Disordered" evidence="1">
    <location>
        <begin position="73"/>
        <end position="156"/>
    </location>
</feature>
<organism evidence="3 4">
    <name type="scientific">Chrysochromulina tobinii</name>
    <dbReference type="NCBI Taxonomy" id="1460289"/>
    <lineage>
        <taxon>Eukaryota</taxon>
        <taxon>Haptista</taxon>
        <taxon>Haptophyta</taxon>
        <taxon>Prymnesiophyceae</taxon>
        <taxon>Prymnesiales</taxon>
        <taxon>Chrysochromulinaceae</taxon>
        <taxon>Chrysochromulina</taxon>
    </lineage>
</organism>
<dbReference type="Proteomes" id="UP000037460">
    <property type="component" value="Unassembled WGS sequence"/>
</dbReference>
<protein>
    <recommendedName>
        <fullName evidence="2">C2H2-type domain-containing protein</fullName>
    </recommendedName>
</protein>
<dbReference type="OrthoDB" id="342064at2759"/>
<reference evidence="4" key="1">
    <citation type="journal article" date="2015" name="PLoS Genet.">
        <title>Genome Sequence and Transcriptome Analyses of Chrysochromulina tobin: Metabolic Tools for Enhanced Algal Fitness in the Prominent Order Prymnesiales (Haptophyceae).</title>
        <authorList>
            <person name="Hovde B.T."/>
            <person name="Deodato C.R."/>
            <person name="Hunsperger H.M."/>
            <person name="Ryken S.A."/>
            <person name="Yost W."/>
            <person name="Jha R.K."/>
            <person name="Patterson J."/>
            <person name="Monnat R.J. Jr."/>
            <person name="Barlow S.B."/>
            <person name="Starkenburg S.R."/>
            <person name="Cattolico R.A."/>
        </authorList>
    </citation>
    <scope>NUCLEOTIDE SEQUENCE</scope>
    <source>
        <strain evidence="4">CCMP291</strain>
    </source>
</reference>
<dbReference type="AlphaFoldDB" id="A0A0M0JV99"/>
<gene>
    <name evidence="3" type="ORF">Ctob_005089</name>
</gene>
<feature type="compositionally biased region" description="Acidic residues" evidence="1">
    <location>
        <begin position="75"/>
        <end position="86"/>
    </location>
</feature>
<dbReference type="EMBL" id="JWZX01002254">
    <property type="protein sequence ID" value="KOO30277.1"/>
    <property type="molecule type" value="Genomic_DNA"/>
</dbReference>
<evidence type="ECO:0000313" key="3">
    <source>
        <dbReference type="EMBL" id="KOO30277.1"/>
    </source>
</evidence>
<evidence type="ECO:0000259" key="2">
    <source>
        <dbReference type="PROSITE" id="PS00028"/>
    </source>
</evidence>
<sequence length="215" mass="23211">MVTTIDLSAAKAPDLELVGAGLPSPASSFSEPAAGAAMDVRHEDSSPQSAVESAYEQNAVAALLGLHTACVEVSSPDEDSREEDDAAPTGADLGGMGRWGDHDAKRWPHLSGVGYSSPSDGSPKTFRPLDYDTPGQSSPKRQRNPKDGAPPPGTSRFRCRFPGCKKLYASTDAVRKHCRKRHLEWLRRIDLVSAHERGLPKPALYCVWGDEEDEM</sequence>
<evidence type="ECO:0000256" key="1">
    <source>
        <dbReference type="SAM" id="MobiDB-lite"/>
    </source>
</evidence>
<dbReference type="InterPro" id="IPR013087">
    <property type="entry name" value="Znf_C2H2_type"/>
</dbReference>
<feature type="region of interest" description="Disordered" evidence="1">
    <location>
        <begin position="13"/>
        <end position="54"/>
    </location>
</feature>
<feature type="compositionally biased region" description="Low complexity" evidence="1">
    <location>
        <begin position="23"/>
        <end position="37"/>
    </location>
</feature>
<keyword evidence="4" id="KW-1185">Reference proteome</keyword>
<dbReference type="PROSITE" id="PS00028">
    <property type="entry name" value="ZINC_FINGER_C2H2_1"/>
    <property type="match status" value="1"/>
</dbReference>